<reference evidence="1" key="1">
    <citation type="journal article" date="2014" name="Int. J. Syst. Evol. Microbiol.">
        <title>Complete genome sequence of Corynebacterium casei LMG S-19264T (=DSM 44701T), isolated from a smear-ripened cheese.</title>
        <authorList>
            <consortium name="US DOE Joint Genome Institute (JGI-PGF)"/>
            <person name="Walter F."/>
            <person name="Albersmeier A."/>
            <person name="Kalinowski J."/>
            <person name="Ruckert C."/>
        </authorList>
    </citation>
    <scope>NUCLEOTIDE SEQUENCE</scope>
    <source>
        <strain evidence="1">CGMCC 1.15493</strain>
    </source>
</reference>
<keyword evidence="2" id="KW-1185">Reference proteome</keyword>
<proteinExistence type="predicted"/>
<dbReference type="Proteomes" id="UP000613160">
    <property type="component" value="Unassembled WGS sequence"/>
</dbReference>
<reference evidence="1" key="2">
    <citation type="submission" date="2020-09" db="EMBL/GenBank/DDBJ databases">
        <authorList>
            <person name="Sun Q."/>
            <person name="Zhou Y."/>
        </authorList>
    </citation>
    <scope>NUCLEOTIDE SEQUENCE</scope>
    <source>
        <strain evidence="1">CGMCC 1.15493</strain>
    </source>
</reference>
<evidence type="ECO:0000313" key="1">
    <source>
        <dbReference type="EMBL" id="GGD01677.1"/>
    </source>
</evidence>
<organism evidence="1 2">
    <name type="scientific">Aureimonas glaciei</name>
    <dbReference type="NCBI Taxonomy" id="1776957"/>
    <lineage>
        <taxon>Bacteria</taxon>
        <taxon>Pseudomonadati</taxon>
        <taxon>Pseudomonadota</taxon>
        <taxon>Alphaproteobacteria</taxon>
        <taxon>Hyphomicrobiales</taxon>
        <taxon>Aurantimonadaceae</taxon>
        <taxon>Aureimonas</taxon>
    </lineage>
</organism>
<accession>A0A916XRA9</accession>
<name>A0A916XRA9_9HYPH</name>
<evidence type="ECO:0000313" key="2">
    <source>
        <dbReference type="Proteomes" id="UP000613160"/>
    </source>
</evidence>
<sequence>MMTTVKKGWAAKSKAIQPQTAFCRNGRGKGGVSAVGMKLPGSGAGGDGHPLAGIVKLPGARSQRLAQNRG</sequence>
<comment type="caution">
    <text evidence="1">The sequence shown here is derived from an EMBL/GenBank/DDBJ whole genome shotgun (WGS) entry which is preliminary data.</text>
</comment>
<dbReference type="AlphaFoldDB" id="A0A916XRA9"/>
<protein>
    <submittedName>
        <fullName evidence="1">Uncharacterized protein</fullName>
    </submittedName>
</protein>
<dbReference type="EMBL" id="BMJJ01000001">
    <property type="protein sequence ID" value="GGD01677.1"/>
    <property type="molecule type" value="Genomic_DNA"/>
</dbReference>
<gene>
    <name evidence="1" type="ORF">GCM10011335_00310</name>
</gene>